<dbReference type="RefSeq" id="WP_343491945.1">
    <property type="nucleotide sequence ID" value="NZ_JBCPYA010000003.1"/>
</dbReference>
<feature type="region of interest" description="Disordered" evidence="1">
    <location>
        <begin position="1"/>
        <end position="23"/>
    </location>
</feature>
<sequence length="61" mass="6272">MSAGNALPETLTSDATIGSAPRDDGASIGHVAALIDAENNRAGRAAAFRRAITKNRHEGAR</sequence>
<evidence type="ECO:0000256" key="1">
    <source>
        <dbReference type="SAM" id="MobiDB-lite"/>
    </source>
</evidence>
<dbReference type="EMBL" id="JBCPYA010000003">
    <property type="protein sequence ID" value="MEN2470483.1"/>
    <property type="molecule type" value="Genomic_DNA"/>
</dbReference>
<dbReference type="Proteomes" id="UP001466933">
    <property type="component" value="Unassembled WGS sequence"/>
</dbReference>
<gene>
    <name evidence="2" type="ORF">VOI36_11290</name>
</gene>
<keyword evidence="3" id="KW-1185">Reference proteome</keyword>
<name>A0ABU9WET9_9BURK</name>
<protein>
    <submittedName>
        <fullName evidence="2">Uncharacterized protein</fullName>
    </submittedName>
</protein>
<organism evidence="2 3">
    <name type="scientific">Burkholderia theae</name>
    <dbReference type="NCBI Taxonomy" id="3143496"/>
    <lineage>
        <taxon>Bacteria</taxon>
        <taxon>Pseudomonadati</taxon>
        <taxon>Pseudomonadota</taxon>
        <taxon>Betaproteobacteria</taxon>
        <taxon>Burkholderiales</taxon>
        <taxon>Burkholderiaceae</taxon>
        <taxon>Burkholderia</taxon>
    </lineage>
</organism>
<proteinExistence type="predicted"/>
<comment type="caution">
    <text evidence="2">The sequence shown here is derived from an EMBL/GenBank/DDBJ whole genome shotgun (WGS) entry which is preliminary data.</text>
</comment>
<evidence type="ECO:0000313" key="2">
    <source>
        <dbReference type="EMBL" id="MEN2470483.1"/>
    </source>
</evidence>
<reference evidence="2 3" key="1">
    <citation type="submission" date="2024-05" db="EMBL/GenBank/DDBJ databases">
        <title>Burkholderia sp. Nov. a novel bacteria isolated from rhizosphere soil of Camellia sinensis.</title>
        <authorList>
            <person name="Dong Y."/>
        </authorList>
    </citation>
    <scope>NUCLEOTIDE SEQUENCE [LARGE SCALE GENOMIC DNA]</scope>
    <source>
        <strain evidence="2 3">GS2Y</strain>
    </source>
</reference>
<evidence type="ECO:0000313" key="3">
    <source>
        <dbReference type="Proteomes" id="UP001466933"/>
    </source>
</evidence>
<accession>A0ABU9WET9</accession>